<keyword evidence="4" id="KW-0653">Protein transport</keyword>
<keyword evidence="3" id="KW-0812">Transmembrane</keyword>
<evidence type="ECO:0000256" key="6">
    <source>
        <dbReference type="ARBA" id="ARBA00023010"/>
    </source>
</evidence>
<keyword evidence="5" id="KW-1133">Transmembrane helix</keyword>
<gene>
    <name evidence="10" type="ORF">KC19_10G142700</name>
</gene>
<dbReference type="HAMAP" id="MF_00236">
    <property type="entry name" value="TatA_E"/>
    <property type="match status" value="1"/>
</dbReference>
<dbReference type="AlphaFoldDB" id="A0A8T0GP34"/>
<keyword evidence="6" id="KW-0811">Translocation</keyword>
<evidence type="ECO:0000313" key="11">
    <source>
        <dbReference type="Proteomes" id="UP000822688"/>
    </source>
</evidence>
<dbReference type="GO" id="GO:0006886">
    <property type="term" value="P:intracellular protein transport"/>
    <property type="evidence" value="ECO:0007669"/>
    <property type="project" value="UniProtKB-ARBA"/>
</dbReference>
<accession>A0A8T0GP34</accession>
<keyword evidence="11" id="KW-1185">Reference proteome</keyword>
<sequence length="167" mass="17059">MAMAVAGACAGVVSLGATGVRTSGATRAAVPSAFVSSEVHSSTSSGVFSEGRSQLRMVARPVERRQTGGLAVRGLFGLGVPELAVIAGVAALVFGPKQLPAIGKSLGKTVKSFQTAAKEFESEISKAKEPETENENTAIEESPKEEVITSTPIATPKTPENDASKSS</sequence>
<evidence type="ECO:0000313" key="10">
    <source>
        <dbReference type="EMBL" id="KAG0559964.1"/>
    </source>
</evidence>
<evidence type="ECO:0000256" key="2">
    <source>
        <dbReference type="ARBA" id="ARBA00022448"/>
    </source>
</evidence>
<keyword evidence="7" id="KW-0472">Membrane</keyword>
<evidence type="ECO:0000256" key="7">
    <source>
        <dbReference type="ARBA" id="ARBA00023136"/>
    </source>
</evidence>
<comment type="function">
    <text evidence="8">Part of the twin-arginine translocation (Tat) system that transports large folded proteins containing a characteristic twin-arginine motif in their signal peptide across the thylakoid membrane. Involved in delta pH-dependent protein transport required for chloroplast development, especially thylakoid membrane formation. TATC and TATB mediate precursor recognition, whereas TATA facilitates translocation.</text>
</comment>
<evidence type="ECO:0000256" key="8">
    <source>
        <dbReference type="ARBA" id="ARBA00025340"/>
    </source>
</evidence>
<dbReference type="NCBIfam" id="NF011429">
    <property type="entry name" value="PRK14857.1"/>
    <property type="match status" value="1"/>
</dbReference>
<reference evidence="10" key="1">
    <citation type="submission" date="2020-06" db="EMBL/GenBank/DDBJ databases">
        <title>WGS assembly of Ceratodon purpureus strain R40.</title>
        <authorList>
            <person name="Carey S.B."/>
            <person name="Jenkins J."/>
            <person name="Shu S."/>
            <person name="Lovell J.T."/>
            <person name="Sreedasyam A."/>
            <person name="Maumus F."/>
            <person name="Tiley G.P."/>
            <person name="Fernandez-Pozo N."/>
            <person name="Barry K."/>
            <person name="Chen C."/>
            <person name="Wang M."/>
            <person name="Lipzen A."/>
            <person name="Daum C."/>
            <person name="Saski C.A."/>
            <person name="Payton A.C."/>
            <person name="Mcbreen J.C."/>
            <person name="Conrad R.E."/>
            <person name="Kollar L.M."/>
            <person name="Olsson S."/>
            <person name="Huttunen S."/>
            <person name="Landis J.B."/>
            <person name="Wickett N.J."/>
            <person name="Johnson M.G."/>
            <person name="Rensing S.A."/>
            <person name="Grimwood J."/>
            <person name="Schmutz J."/>
            <person name="Mcdaniel S.F."/>
        </authorList>
    </citation>
    <scope>NUCLEOTIDE SEQUENCE</scope>
    <source>
        <strain evidence="10">R40</strain>
    </source>
</reference>
<dbReference type="EMBL" id="CM026431">
    <property type="protein sequence ID" value="KAG0559964.1"/>
    <property type="molecule type" value="Genomic_DNA"/>
</dbReference>
<dbReference type="Proteomes" id="UP000822688">
    <property type="component" value="Chromosome 10"/>
</dbReference>
<evidence type="ECO:0000256" key="1">
    <source>
        <dbReference type="ARBA" id="ARBA00004581"/>
    </source>
</evidence>
<organism evidence="10 11">
    <name type="scientific">Ceratodon purpureus</name>
    <name type="common">Fire moss</name>
    <name type="synonym">Dicranum purpureum</name>
    <dbReference type="NCBI Taxonomy" id="3225"/>
    <lineage>
        <taxon>Eukaryota</taxon>
        <taxon>Viridiplantae</taxon>
        <taxon>Streptophyta</taxon>
        <taxon>Embryophyta</taxon>
        <taxon>Bryophyta</taxon>
        <taxon>Bryophytina</taxon>
        <taxon>Bryopsida</taxon>
        <taxon>Dicranidae</taxon>
        <taxon>Pseudoditrichales</taxon>
        <taxon>Ditrichaceae</taxon>
        <taxon>Ceratodon</taxon>
    </lineage>
</organism>
<feature type="region of interest" description="Disordered" evidence="9">
    <location>
        <begin position="121"/>
        <end position="167"/>
    </location>
</feature>
<dbReference type="InterPro" id="IPR003369">
    <property type="entry name" value="TatA/B/E"/>
</dbReference>
<dbReference type="Gene3D" id="1.20.5.3310">
    <property type="match status" value="1"/>
</dbReference>
<dbReference type="InterPro" id="IPR006312">
    <property type="entry name" value="TatA/E"/>
</dbReference>
<evidence type="ECO:0000256" key="5">
    <source>
        <dbReference type="ARBA" id="ARBA00022989"/>
    </source>
</evidence>
<keyword evidence="2" id="KW-0813">Transport</keyword>
<dbReference type="NCBIfam" id="TIGR01411">
    <property type="entry name" value="tatAE"/>
    <property type="match status" value="1"/>
</dbReference>
<feature type="compositionally biased region" description="Basic and acidic residues" evidence="9">
    <location>
        <begin position="121"/>
        <end position="131"/>
    </location>
</feature>
<evidence type="ECO:0008006" key="12">
    <source>
        <dbReference type="Google" id="ProtNLM"/>
    </source>
</evidence>
<proteinExistence type="inferred from homology"/>
<dbReference type="PANTHER" id="PTHR33162">
    <property type="entry name" value="SEC-INDEPENDENT PROTEIN TRANSLOCASE PROTEIN TATA, CHLOROPLASTIC"/>
    <property type="match status" value="1"/>
</dbReference>
<protein>
    <recommendedName>
        <fullName evidence="12">Sec-independent protein translocase protein TATA, chloroplastic</fullName>
    </recommendedName>
</protein>
<name>A0A8T0GP34_CERPU</name>
<dbReference type="Pfam" id="PF02416">
    <property type="entry name" value="TatA_B_E"/>
    <property type="match status" value="1"/>
</dbReference>
<evidence type="ECO:0000256" key="9">
    <source>
        <dbReference type="SAM" id="MobiDB-lite"/>
    </source>
</evidence>
<comment type="subcellular location">
    <subcellularLocation>
        <location evidence="1">Plastid</location>
        <location evidence="1">Chloroplast thylakoid membrane</location>
        <topology evidence="1">Single-pass membrane protein</topology>
    </subcellularLocation>
</comment>
<evidence type="ECO:0000256" key="3">
    <source>
        <dbReference type="ARBA" id="ARBA00022692"/>
    </source>
</evidence>
<comment type="caution">
    <text evidence="10">The sequence shown here is derived from an EMBL/GenBank/DDBJ whole genome shotgun (WGS) entry which is preliminary data.</text>
</comment>
<evidence type="ECO:0000256" key="4">
    <source>
        <dbReference type="ARBA" id="ARBA00022927"/>
    </source>
</evidence>
<dbReference type="PANTHER" id="PTHR33162:SF1">
    <property type="entry name" value="SEC-INDEPENDENT PROTEIN TRANSLOCASE PROTEIN TATA, CHLOROPLASTIC"/>
    <property type="match status" value="1"/>
</dbReference>
<dbReference type="GO" id="GO:0043953">
    <property type="term" value="P:protein transport by the Tat complex"/>
    <property type="evidence" value="ECO:0007669"/>
    <property type="project" value="InterPro"/>
</dbReference>
<dbReference type="GO" id="GO:0009535">
    <property type="term" value="C:chloroplast thylakoid membrane"/>
    <property type="evidence" value="ECO:0007669"/>
    <property type="project" value="UniProtKB-SubCell"/>
</dbReference>